<dbReference type="WBParaSite" id="MhA1_Contig1277.frz3.gene16">
    <property type="protein sequence ID" value="MhA1_Contig1277.frz3.gene16"/>
    <property type="gene ID" value="MhA1_Contig1277.frz3.gene16"/>
</dbReference>
<evidence type="ECO:0000256" key="1">
    <source>
        <dbReference type="SAM" id="MobiDB-lite"/>
    </source>
</evidence>
<accession>A0A1I8B3S8</accession>
<evidence type="ECO:0000256" key="2">
    <source>
        <dbReference type="SAM" id="SignalP"/>
    </source>
</evidence>
<feature type="compositionally biased region" description="Polar residues" evidence="1">
    <location>
        <begin position="43"/>
        <end position="56"/>
    </location>
</feature>
<proteinExistence type="predicted"/>
<keyword evidence="3" id="KW-1185">Reference proteome</keyword>
<sequence length="106" mass="11427">MEFNLLLLFLIGFGCILSVVDSMHLPTQPPQVQGIEIAAPEGNASTSNQDQTSADNNKSKGCLECLPCCGKKCDCKEFCKGLPKCIQDSFLVEFLLHMLCHGGGCC</sequence>
<feature type="region of interest" description="Disordered" evidence="1">
    <location>
        <begin position="36"/>
        <end position="58"/>
    </location>
</feature>
<dbReference type="AlphaFoldDB" id="A0A1I8B3S8"/>
<dbReference type="Proteomes" id="UP000095281">
    <property type="component" value="Unplaced"/>
</dbReference>
<organism evidence="3 4">
    <name type="scientific">Meloidogyne hapla</name>
    <name type="common">Root-knot nematode worm</name>
    <dbReference type="NCBI Taxonomy" id="6305"/>
    <lineage>
        <taxon>Eukaryota</taxon>
        <taxon>Metazoa</taxon>
        <taxon>Ecdysozoa</taxon>
        <taxon>Nematoda</taxon>
        <taxon>Chromadorea</taxon>
        <taxon>Rhabditida</taxon>
        <taxon>Tylenchina</taxon>
        <taxon>Tylenchomorpha</taxon>
        <taxon>Tylenchoidea</taxon>
        <taxon>Meloidogynidae</taxon>
        <taxon>Meloidogyninae</taxon>
        <taxon>Meloidogyne</taxon>
    </lineage>
</organism>
<name>A0A1I8B3S8_MELHA</name>
<evidence type="ECO:0000313" key="4">
    <source>
        <dbReference type="WBParaSite" id="MhA1_Contig1277.frz3.gene16"/>
    </source>
</evidence>
<evidence type="ECO:0000313" key="3">
    <source>
        <dbReference type="Proteomes" id="UP000095281"/>
    </source>
</evidence>
<reference evidence="4" key="1">
    <citation type="submission" date="2016-11" db="UniProtKB">
        <authorList>
            <consortium name="WormBaseParasite"/>
        </authorList>
    </citation>
    <scope>IDENTIFICATION</scope>
</reference>
<protein>
    <submittedName>
        <fullName evidence="4">Defensin-like protein</fullName>
    </submittedName>
</protein>
<feature type="signal peptide" evidence="2">
    <location>
        <begin position="1"/>
        <end position="22"/>
    </location>
</feature>
<keyword evidence="2" id="KW-0732">Signal</keyword>
<feature type="chain" id="PRO_5009315407" evidence="2">
    <location>
        <begin position="23"/>
        <end position="106"/>
    </location>
</feature>